<proteinExistence type="inferred from homology"/>
<dbReference type="EMBL" id="JH370139">
    <property type="protein sequence ID" value="ELA41702.1"/>
    <property type="molecule type" value="Genomic_DNA"/>
</dbReference>
<dbReference type="InterPro" id="IPR045127">
    <property type="entry name" value="TAF11-like"/>
</dbReference>
<protein>
    <recommendedName>
        <fullName evidence="7">TAFII28-like protein domain-containing protein</fullName>
    </recommendedName>
</protein>
<keyword evidence="3" id="KW-0805">Transcription regulation</keyword>
<sequence length="163" mass="18665">MSSEETDKNELELIEKESPKEVEKRDDTDKRENLESDSSLEESLFSQESLYKQVDDSEIKRAISEMNEADLQRNETFKRSKFPKSAIKKHISSIIGQAVNPNMIIAVAGLSKVFVGEMVEEAKKIQQEMNDDGALLPSHIHEAYRRLCRKIPNMKLNNKAPWA</sequence>
<comment type="similarity">
    <text evidence="2">Belongs to the TAF11 family.</text>
</comment>
<feature type="region of interest" description="Disordered" evidence="6">
    <location>
        <begin position="1"/>
        <end position="47"/>
    </location>
</feature>
<dbReference type="STRING" id="993615.L2GN22"/>
<evidence type="ECO:0000256" key="4">
    <source>
        <dbReference type="ARBA" id="ARBA00023163"/>
    </source>
</evidence>
<dbReference type="HOGENOM" id="CLU_088696_2_1_1"/>
<evidence type="ECO:0000259" key="7">
    <source>
        <dbReference type="Pfam" id="PF04719"/>
    </source>
</evidence>
<dbReference type="Proteomes" id="UP000011082">
    <property type="component" value="Unassembled WGS sequence"/>
</dbReference>
<dbReference type="InParanoid" id="L2GN22"/>
<evidence type="ECO:0000256" key="3">
    <source>
        <dbReference type="ARBA" id="ARBA00023015"/>
    </source>
</evidence>
<keyword evidence="5" id="KW-0539">Nucleus</keyword>
<accession>L2GN22</accession>
<dbReference type="RefSeq" id="XP_007604652.1">
    <property type="nucleotide sequence ID" value="XM_007604590.1"/>
</dbReference>
<dbReference type="GO" id="GO:0005669">
    <property type="term" value="C:transcription factor TFIID complex"/>
    <property type="evidence" value="ECO:0007669"/>
    <property type="project" value="InterPro"/>
</dbReference>
<dbReference type="InterPro" id="IPR009072">
    <property type="entry name" value="Histone-fold"/>
</dbReference>
<dbReference type="GO" id="GO:0051123">
    <property type="term" value="P:RNA polymerase II preinitiation complex assembly"/>
    <property type="evidence" value="ECO:0007669"/>
    <property type="project" value="InterPro"/>
</dbReference>
<dbReference type="GO" id="GO:0046982">
    <property type="term" value="F:protein heterodimerization activity"/>
    <property type="evidence" value="ECO:0007669"/>
    <property type="project" value="InterPro"/>
</dbReference>
<evidence type="ECO:0000256" key="6">
    <source>
        <dbReference type="SAM" id="MobiDB-lite"/>
    </source>
</evidence>
<evidence type="ECO:0000313" key="9">
    <source>
        <dbReference type="Proteomes" id="UP000011082"/>
    </source>
</evidence>
<dbReference type="InterPro" id="IPR006809">
    <property type="entry name" value="TAFII28_dom"/>
</dbReference>
<dbReference type="GO" id="GO:0016251">
    <property type="term" value="F:RNA polymerase II general transcription initiation factor activity"/>
    <property type="evidence" value="ECO:0007669"/>
    <property type="project" value="TreeGrafter"/>
</dbReference>
<dbReference type="PANTHER" id="PTHR13218:SF8">
    <property type="entry name" value="TRANSCRIPTION INITIATION FACTOR TFIID SUBUNIT 11"/>
    <property type="match status" value="1"/>
</dbReference>
<dbReference type="Gene3D" id="1.10.20.10">
    <property type="entry name" value="Histone, subunit A"/>
    <property type="match status" value="1"/>
</dbReference>
<keyword evidence="4" id="KW-0804">Transcription</keyword>
<dbReference type="AlphaFoldDB" id="L2GN22"/>
<dbReference type="SUPFAM" id="SSF47113">
    <property type="entry name" value="Histone-fold"/>
    <property type="match status" value="1"/>
</dbReference>
<organism evidence="8 9">
    <name type="scientific">Vittaforma corneae (strain ATCC 50505)</name>
    <name type="common">Microsporidian parasite</name>
    <name type="synonym">Nosema corneum</name>
    <dbReference type="NCBI Taxonomy" id="993615"/>
    <lineage>
        <taxon>Eukaryota</taxon>
        <taxon>Fungi</taxon>
        <taxon>Fungi incertae sedis</taxon>
        <taxon>Microsporidia</taxon>
        <taxon>Nosematidae</taxon>
        <taxon>Vittaforma</taxon>
    </lineage>
</organism>
<reference evidence="9" key="1">
    <citation type="submission" date="2011-05" db="EMBL/GenBank/DDBJ databases">
        <title>The genome sequence of Vittaforma corneae strain ATCC 50505.</title>
        <authorList>
            <consortium name="The Broad Institute Genome Sequencing Platform"/>
            <person name="Cuomo C."/>
            <person name="Didier E."/>
            <person name="Bowers L."/>
            <person name="Young S.K."/>
            <person name="Zeng Q."/>
            <person name="Gargeya S."/>
            <person name="Fitzgerald M."/>
            <person name="Haas B."/>
            <person name="Abouelleil A."/>
            <person name="Alvarado L."/>
            <person name="Arachchi H.M."/>
            <person name="Berlin A."/>
            <person name="Chapman S.B."/>
            <person name="Gearin G."/>
            <person name="Goldberg J."/>
            <person name="Griggs A."/>
            <person name="Gujja S."/>
            <person name="Hansen M."/>
            <person name="Heiman D."/>
            <person name="Howarth C."/>
            <person name="Larimer J."/>
            <person name="Lui A."/>
            <person name="MacDonald P.J.P."/>
            <person name="McCowen C."/>
            <person name="Montmayeur A."/>
            <person name="Murphy C."/>
            <person name="Neiman D."/>
            <person name="Pearson M."/>
            <person name="Priest M."/>
            <person name="Roberts A."/>
            <person name="Saif S."/>
            <person name="Shea T."/>
            <person name="Sisk P."/>
            <person name="Stolte C."/>
            <person name="Sykes S."/>
            <person name="Wortman J."/>
            <person name="Nusbaum C."/>
            <person name="Birren B."/>
        </authorList>
    </citation>
    <scope>NUCLEOTIDE SEQUENCE [LARGE SCALE GENOMIC DNA]</scope>
    <source>
        <strain evidence="9">ATCC 50505</strain>
    </source>
</reference>
<dbReference type="VEuPathDB" id="MicrosporidiaDB:VICG_01206"/>
<feature type="domain" description="TAFII28-like protein" evidence="7">
    <location>
        <begin position="63"/>
        <end position="146"/>
    </location>
</feature>
<feature type="compositionally biased region" description="Basic and acidic residues" evidence="6">
    <location>
        <begin position="1"/>
        <end position="34"/>
    </location>
</feature>
<evidence type="ECO:0000256" key="2">
    <source>
        <dbReference type="ARBA" id="ARBA00009788"/>
    </source>
</evidence>
<keyword evidence="9" id="KW-1185">Reference proteome</keyword>
<gene>
    <name evidence="8" type="ORF">VICG_01206</name>
</gene>
<name>L2GN22_VITCO</name>
<comment type="subcellular location">
    <subcellularLocation>
        <location evidence="1">Nucleus</location>
    </subcellularLocation>
</comment>
<dbReference type="GeneID" id="19881917"/>
<evidence type="ECO:0000313" key="8">
    <source>
        <dbReference type="EMBL" id="ELA41702.1"/>
    </source>
</evidence>
<dbReference type="OrthoDB" id="28335at2759"/>
<dbReference type="CDD" id="cd08048">
    <property type="entry name" value="HFD_TAF11"/>
    <property type="match status" value="1"/>
</dbReference>
<dbReference type="Pfam" id="PF04719">
    <property type="entry name" value="TAFII28"/>
    <property type="match status" value="1"/>
</dbReference>
<dbReference type="PANTHER" id="PTHR13218">
    <property type="entry name" value="TRANSCRIPTION INITIATION FACTOR TFIID SUBUNIT 11-RELATED"/>
    <property type="match status" value="1"/>
</dbReference>
<evidence type="ECO:0000256" key="1">
    <source>
        <dbReference type="ARBA" id="ARBA00004123"/>
    </source>
</evidence>
<evidence type="ECO:0000256" key="5">
    <source>
        <dbReference type="ARBA" id="ARBA00023242"/>
    </source>
</evidence>
<dbReference type="OMA" id="IHIHEAM"/>